<dbReference type="KEGG" id="csaz:Cs308_0214"/>
<feature type="transmembrane region" description="Helical" evidence="2">
    <location>
        <begin position="28"/>
        <end position="51"/>
    </location>
</feature>
<dbReference type="STRING" id="1806891.Cs308_0214"/>
<organism evidence="3 4">
    <name type="scientific">Candidatus Chlamydia sanziniae</name>
    <dbReference type="NCBI Taxonomy" id="1806891"/>
    <lineage>
        <taxon>Bacteria</taxon>
        <taxon>Pseudomonadati</taxon>
        <taxon>Chlamydiota</taxon>
        <taxon>Chlamydiia</taxon>
        <taxon>Chlamydiales</taxon>
        <taxon>Chlamydiaceae</taxon>
        <taxon>Chlamydia/Chlamydophila group</taxon>
        <taxon>Chlamydia</taxon>
    </lineage>
</organism>
<feature type="coiled-coil region" evidence="1">
    <location>
        <begin position="669"/>
        <end position="696"/>
    </location>
</feature>
<accession>A0A1A9HU61</accession>
<reference evidence="4" key="1">
    <citation type="submission" date="2016-03" db="EMBL/GenBank/DDBJ databases">
        <title>Culture-independent genomics supports pathogen discovery for uncultivable bacteria within the genus Chlamydia.</title>
        <authorList>
            <person name="Taylor-Brown A."/>
            <person name="Bachmann N.L."/>
            <person name="Borel N."/>
            <person name="Polkinghorne A."/>
        </authorList>
    </citation>
    <scope>NUCLEOTIDE SEQUENCE [LARGE SCALE GENOMIC DNA]</scope>
    <source>
        <strain evidence="4">2742-308</strain>
    </source>
</reference>
<keyword evidence="4" id="KW-1185">Reference proteome</keyword>
<name>A0A1A9HU61_9CHLA</name>
<evidence type="ECO:0000313" key="4">
    <source>
        <dbReference type="Proteomes" id="UP000078162"/>
    </source>
</evidence>
<feature type="transmembrane region" description="Helical" evidence="2">
    <location>
        <begin position="57"/>
        <end position="76"/>
    </location>
</feature>
<proteinExistence type="predicted"/>
<feature type="coiled-coil region" evidence="1">
    <location>
        <begin position="350"/>
        <end position="377"/>
    </location>
</feature>
<sequence>MFSPLTPEEKGEPTSFVHTRLCRTIFKVALVCLALLIIAGGILILILLPQVVACVGISQLVLGGVLLVLVLVLCVLDSRLKKKNLAVAEDILIEDLQGRLKQLIEATQVRELVRRGFVDEVNVEATILNKERQLAEFDRELRRKAYALYTLIVAEDNRGEKFVQLVELREMQCKIAEQLELLYRAYLEFLSGTMDSVNLAYHEGQIVDLQNKIAFVSQELSDIQAMRKKKLEKIKAVLQYLKQISSQAKELESKLQLQKLQSPEDNKANREEIAKLADLQYKKMCYLTSKWEALTLIDGQIETKYAELKQLKETLALMCDAEMEFCTFYSEYKVRYLYHRQRLGELFQKLEFKDIELKQLRDLLRESQNKFKKIMRTVENQDKFFKKLGDEFKHEMAEKIEIISALEEQLFLKNQELSEAMKQVYPTEKHLKNFLELQRNYEHLKEEKQHLQDMCGKDILKLTKELTISKRQAEEFEKKAAELHELLLSYESDQAIEELTGKKLRNALDELTRTKLLLANLESNSAEIESLLQEVQIANRELRIEFRELSIKNSLTEESLQLTEEALATAQEQIEVFKKSKHQWSEAQRNLVHMNMQIQYWEDKSSTLELEVSLLQKELATAQEAITRSEQEKYAALIDYNNLMNQFQVAEQMWGREKQQLEEKLTDRYINYEIEKTKLSHEKQRLEQLLQDARTHAAQDASGALPCLARQVIQFSPHIKSGSKPVILKYTDEEVLAYTAPRFFGILGSRISSERLCPEISLSSQVSLENQEKAVTSLCFKEWLFALLGFMSLQNLSTLVNSAADEVKNIETSEGSVGWAKLYRQLREKYPQLADAEVLLRAWLTTCHFPVTRWPIYRDLEQWQQFLIMSLLQMHDREGGKFFELDPKEQAFLEVMSCFSGKLPLVLSSIRASESWGPIFHHPLVPMDYEHCRNMNWEDLVKIVEILLQSRPSLSILTMEEIRKYFAKKS</sequence>
<dbReference type="PATRIC" id="fig|1806891.3.peg.206"/>
<feature type="coiled-coil region" evidence="1">
    <location>
        <begin position="206"/>
        <end position="261"/>
    </location>
</feature>
<protein>
    <submittedName>
        <fullName evidence="3">DNA double-strand break repair Rad50 ATPase</fullName>
    </submittedName>
</protein>
<keyword evidence="1" id="KW-0175">Coiled coil</keyword>
<gene>
    <name evidence="3" type="ORF">Cs308_0214</name>
</gene>
<dbReference type="AlphaFoldDB" id="A0A1A9HU61"/>
<evidence type="ECO:0000313" key="3">
    <source>
        <dbReference type="EMBL" id="ANH78385.1"/>
    </source>
</evidence>
<keyword evidence="2" id="KW-0472">Membrane</keyword>
<evidence type="ECO:0000256" key="1">
    <source>
        <dbReference type="SAM" id="Coils"/>
    </source>
</evidence>
<evidence type="ECO:0000256" key="2">
    <source>
        <dbReference type="SAM" id="Phobius"/>
    </source>
</evidence>
<dbReference type="Proteomes" id="UP000078162">
    <property type="component" value="Chromosome"/>
</dbReference>
<feature type="coiled-coil region" evidence="1">
    <location>
        <begin position="605"/>
        <end position="632"/>
    </location>
</feature>
<keyword evidence="2" id="KW-0812">Transmembrane</keyword>
<feature type="coiled-coil region" evidence="1">
    <location>
        <begin position="403"/>
        <end position="580"/>
    </location>
</feature>
<keyword evidence="2" id="KW-1133">Transmembrane helix</keyword>
<dbReference type="EMBL" id="CP014639">
    <property type="protein sequence ID" value="ANH78385.1"/>
    <property type="molecule type" value="Genomic_DNA"/>
</dbReference>